<gene>
    <name evidence="1" type="ORF">RHIZ70_854</name>
</gene>
<keyword evidence="2" id="KW-1185">Reference proteome</keyword>
<evidence type="ECO:0008006" key="3">
    <source>
        <dbReference type="Google" id="ProtNLM"/>
    </source>
</evidence>
<evidence type="ECO:0000313" key="1">
    <source>
        <dbReference type="EMBL" id="SSC65146.1"/>
    </source>
</evidence>
<dbReference type="Proteomes" id="UP000254764">
    <property type="component" value="Unassembled WGS sequence"/>
</dbReference>
<dbReference type="EMBL" id="UEYP01000018">
    <property type="protein sequence ID" value="SSC65146.1"/>
    <property type="molecule type" value="Genomic_DNA"/>
</dbReference>
<reference evidence="2" key="1">
    <citation type="submission" date="2018-07" db="EMBL/GenBank/DDBJ databases">
        <authorList>
            <person name="Peiro R."/>
            <person name="Begona"/>
            <person name="Cbmso G."/>
            <person name="Lopez M."/>
            <person name="Gonzalez S."/>
        </authorList>
    </citation>
    <scope>NUCLEOTIDE SEQUENCE [LARGE SCALE GENOMIC DNA]</scope>
</reference>
<protein>
    <recommendedName>
        <fullName evidence="3">Phosphonate C-P lyase system protein PhnH</fullName>
    </recommendedName>
</protein>
<proteinExistence type="predicted"/>
<dbReference type="SUPFAM" id="SSF159709">
    <property type="entry name" value="PhnH-like"/>
    <property type="match status" value="1"/>
</dbReference>
<dbReference type="Gene3D" id="3.40.50.11310">
    <property type="entry name" value="Bacterial phosphonate metabolism protein PhnH"/>
    <property type="match status" value="1"/>
</dbReference>
<dbReference type="InterPro" id="IPR008772">
    <property type="entry name" value="Phosphonate_metab_PhnH"/>
</dbReference>
<evidence type="ECO:0000313" key="2">
    <source>
        <dbReference type="Proteomes" id="UP000254764"/>
    </source>
</evidence>
<dbReference type="NCBIfam" id="TIGR03292">
    <property type="entry name" value="PhnH_redo"/>
    <property type="match status" value="1"/>
</dbReference>
<dbReference type="AlphaFoldDB" id="A0A376ABG1"/>
<dbReference type="RefSeq" id="WP_115672277.1">
    <property type="nucleotide sequence ID" value="NZ_UEYP01000018.1"/>
</dbReference>
<name>A0A376ABG1_9HYPH</name>
<sequence>MSVLDLPRLWRPETHQALFRRILDVAARPGQIADLSDLLDGRPAALAALATFCDNTQTLADLTGTLTDTDLAFLDVGTDTAERAGFILANGTETPGFTPRLGSLDAPEAGSTILVMVKSLTGGAPLTLAGPGIRSEMRLAPQGLAPGWVVARARWCADFPMGADMVLADAARLSVLPRTTKVKGA</sequence>
<dbReference type="Pfam" id="PF05845">
    <property type="entry name" value="PhnH"/>
    <property type="match status" value="1"/>
</dbReference>
<dbReference type="OrthoDB" id="9814509at2"/>
<accession>A0A376ABG1</accession>
<dbReference type="InterPro" id="IPR038058">
    <property type="entry name" value="PhnH-like_sp"/>
</dbReference>
<dbReference type="PIRSF" id="PIRSF020680">
    <property type="entry name" value="PhnH"/>
    <property type="match status" value="1"/>
</dbReference>
<dbReference type="GO" id="GO:0019634">
    <property type="term" value="P:organic phosphonate metabolic process"/>
    <property type="evidence" value="ECO:0007669"/>
    <property type="project" value="InterPro"/>
</dbReference>
<organism evidence="1 2">
    <name type="scientific">Ciceribacter selenitireducens ATCC BAA-1503</name>
    <dbReference type="NCBI Taxonomy" id="1336235"/>
    <lineage>
        <taxon>Bacteria</taxon>
        <taxon>Pseudomonadati</taxon>
        <taxon>Pseudomonadota</taxon>
        <taxon>Alphaproteobacteria</taxon>
        <taxon>Hyphomicrobiales</taxon>
        <taxon>Rhizobiaceae</taxon>
        <taxon>Ciceribacter</taxon>
    </lineage>
</organism>